<evidence type="ECO:0000313" key="5">
    <source>
        <dbReference type="Proteomes" id="UP000001953"/>
    </source>
</evidence>
<dbReference type="KEGG" id="nha:Nham_4373"/>
<geneLocation type="plasmid" evidence="5">
    <name>pNITHX2</name>
</geneLocation>
<dbReference type="SUPFAM" id="SSF54631">
    <property type="entry name" value="CBS-domain pair"/>
    <property type="match status" value="1"/>
</dbReference>
<dbReference type="PROSITE" id="PS51371">
    <property type="entry name" value="CBS"/>
    <property type="match status" value="1"/>
</dbReference>
<dbReference type="CDD" id="cd02205">
    <property type="entry name" value="CBS_pair_SF"/>
    <property type="match status" value="1"/>
</dbReference>
<dbReference type="SMART" id="SM00116">
    <property type="entry name" value="CBS"/>
    <property type="match status" value="2"/>
</dbReference>
<keyword evidence="5" id="KW-1185">Reference proteome</keyword>
<keyword evidence="4" id="KW-0614">Plasmid</keyword>
<accession>Q1QFN3</accession>
<dbReference type="InterPro" id="IPR046342">
    <property type="entry name" value="CBS_dom_sf"/>
</dbReference>
<protein>
    <submittedName>
        <fullName evidence="4">CBS domain containing membrane protein</fullName>
    </submittedName>
</protein>
<keyword evidence="1 2" id="KW-0129">CBS domain</keyword>
<proteinExistence type="predicted"/>
<dbReference type="PANTHER" id="PTHR43080">
    <property type="entry name" value="CBS DOMAIN-CONTAINING PROTEIN CBSX3, MITOCHONDRIAL"/>
    <property type="match status" value="1"/>
</dbReference>
<dbReference type="Proteomes" id="UP000001953">
    <property type="component" value="Plasmid 2"/>
</dbReference>
<dbReference type="Gene3D" id="3.10.580.10">
    <property type="entry name" value="CBS-domain"/>
    <property type="match status" value="1"/>
</dbReference>
<dbReference type="InterPro" id="IPR051257">
    <property type="entry name" value="Diverse_CBS-Domain"/>
</dbReference>
<evidence type="ECO:0000256" key="2">
    <source>
        <dbReference type="PROSITE-ProRule" id="PRU00703"/>
    </source>
</evidence>
<dbReference type="EMBL" id="CP000321">
    <property type="protein sequence ID" value="ABE64964.1"/>
    <property type="molecule type" value="Genomic_DNA"/>
</dbReference>
<feature type="domain" description="CBS" evidence="3">
    <location>
        <begin position="13"/>
        <end position="69"/>
    </location>
</feature>
<dbReference type="HOGENOM" id="CLU_040681_9_1_5"/>
<dbReference type="PANTHER" id="PTHR43080:SF2">
    <property type="entry name" value="CBS DOMAIN-CONTAINING PROTEIN"/>
    <property type="match status" value="1"/>
</dbReference>
<organism evidence="4 5">
    <name type="scientific">Nitrobacter hamburgensis (strain DSM 10229 / NCIMB 13809 / X14)</name>
    <dbReference type="NCBI Taxonomy" id="323097"/>
    <lineage>
        <taxon>Bacteria</taxon>
        <taxon>Pseudomonadati</taxon>
        <taxon>Pseudomonadota</taxon>
        <taxon>Alphaproteobacteria</taxon>
        <taxon>Hyphomicrobiales</taxon>
        <taxon>Nitrobacteraceae</taxon>
        <taxon>Nitrobacter</taxon>
    </lineage>
</organism>
<name>Q1QFN3_NITHX</name>
<evidence type="ECO:0000313" key="4">
    <source>
        <dbReference type="EMBL" id="ABE64964.1"/>
    </source>
</evidence>
<sequence length="154" mass="18059">MYEFLEGLVANYMTCPVKTVTRQVTMRELNLLFESNDFNAYPVEEHARVLGLVTKFDFLSCFAFRPGQMVPRYDELMNRTVADVMTPEFIYVNETTRLTRVLQLIVDHRIKSIPVIEADHRLGRNHFTRRYYASVGALHRQPKQRRSKSNITLS</sequence>
<evidence type="ECO:0000256" key="1">
    <source>
        <dbReference type="ARBA" id="ARBA00023122"/>
    </source>
</evidence>
<evidence type="ECO:0000259" key="3">
    <source>
        <dbReference type="PROSITE" id="PS51371"/>
    </source>
</evidence>
<dbReference type="AlphaFoldDB" id="Q1QFN3"/>
<reference evidence="5" key="1">
    <citation type="submission" date="2006-03" db="EMBL/GenBank/DDBJ databases">
        <title>Complete sequence of plasmid 2 of Nitrobacter hamburgensis X14.</title>
        <authorList>
            <consortium name="US DOE Joint Genome Institute"/>
            <person name="Copeland A."/>
            <person name="Lucas S."/>
            <person name="Lapidus A."/>
            <person name="Barry K."/>
            <person name="Detter J.C."/>
            <person name="Glavina del Rio T."/>
            <person name="Hammon N."/>
            <person name="Israni S."/>
            <person name="Dalin E."/>
            <person name="Tice H."/>
            <person name="Pitluck S."/>
            <person name="Chain P."/>
            <person name="Malfatti S."/>
            <person name="Shin M."/>
            <person name="Vergez L."/>
            <person name="Schmutz J."/>
            <person name="Larimer F."/>
            <person name="Land M."/>
            <person name="Hauser L."/>
            <person name="Kyrpides N."/>
            <person name="Ivanova N."/>
            <person name="Ward B."/>
            <person name="Arp D."/>
            <person name="Klotz M."/>
            <person name="Stein L."/>
            <person name="O'Mullan G."/>
            <person name="Starkenburg S."/>
            <person name="Sayavedra L."/>
            <person name="Poret-Peterson A.T."/>
            <person name="Gentry M.E."/>
            <person name="Bruce D."/>
            <person name="Richardson P."/>
        </authorList>
    </citation>
    <scope>NUCLEOTIDE SEQUENCE [LARGE SCALE GENOMIC DNA]</scope>
    <source>
        <strain evidence="5">DSM 10229 / NCIMB 13809 / X14</strain>
        <plasmid evidence="5">Plasmid pNITHX2</plasmid>
    </source>
</reference>
<dbReference type="eggNOG" id="COG3448">
    <property type="taxonomic scope" value="Bacteria"/>
</dbReference>
<dbReference type="InterPro" id="IPR000644">
    <property type="entry name" value="CBS_dom"/>
</dbReference>
<gene>
    <name evidence="4" type="ordered locus">Nham_4373</name>
</gene>
<dbReference type="Pfam" id="PF00571">
    <property type="entry name" value="CBS"/>
    <property type="match status" value="2"/>
</dbReference>